<dbReference type="InterPro" id="IPR003329">
    <property type="entry name" value="Cytidylyl_trans"/>
</dbReference>
<proteinExistence type="predicted"/>
<accession>A0ABT9GPU4</accession>
<dbReference type="Pfam" id="PF02348">
    <property type="entry name" value="CTP_transf_3"/>
    <property type="match status" value="1"/>
</dbReference>
<dbReference type="RefSeq" id="WP_305945075.1">
    <property type="nucleotide sequence ID" value="NZ_JAUZVY010000002.1"/>
</dbReference>
<reference evidence="1 2" key="1">
    <citation type="submission" date="2023-08" db="EMBL/GenBank/DDBJ databases">
        <authorList>
            <person name="Joshi A."/>
            <person name="Thite S."/>
        </authorList>
    </citation>
    <scope>NUCLEOTIDE SEQUENCE [LARGE SCALE GENOMIC DNA]</scope>
    <source>
        <strain evidence="1 2">1E1</strain>
    </source>
</reference>
<dbReference type="SUPFAM" id="SSF53448">
    <property type="entry name" value="Nucleotide-diphospho-sugar transferases"/>
    <property type="match status" value="1"/>
</dbReference>
<dbReference type="Gene3D" id="3.90.550.10">
    <property type="entry name" value="Spore Coat Polysaccharide Biosynthesis Protein SpsA, Chain A"/>
    <property type="match status" value="1"/>
</dbReference>
<dbReference type="PANTHER" id="PTHR21485:SF6">
    <property type="entry name" value="N-ACYLNEURAMINATE CYTIDYLYLTRANSFERASE-RELATED"/>
    <property type="match status" value="1"/>
</dbReference>
<protein>
    <submittedName>
        <fullName evidence="1">NTP transferase domain-containing protein</fullName>
    </submittedName>
</protein>
<organism evidence="1 2">
    <name type="scientific">Alkalimonas delamerensis</name>
    <dbReference type="NCBI Taxonomy" id="265981"/>
    <lineage>
        <taxon>Bacteria</taxon>
        <taxon>Pseudomonadati</taxon>
        <taxon>Pseudomonadota</taxon>
        <taxon>Gammaproteobacteria</taxon>
        <taxon>Alkalimonas</taxon>
    </lineage>
</organism>
<evidence type="ECO:0000313" key="1">
    <source>
        <dbReference type="EMBL" id="MDP4528988.1"/>
    </source>
</evidence>
<comment type="caution">
    <text evidence="1">The sequence shown here is derived from an EMBL/GenBank/DDBJ whole genome shotgun (WGS) entry which is preliminary data.</text>
</comment>
<keyword evidence="1" id="KW-0808">Transferase</keyword>
<dbReference type="Proteomes" id="UP001236258">
    <property type="component" value="Unassembled WGS sequence"/>
</dbReference>
<evidence type="ECO:0000313" key="2">
    <source>
        <dbReference type="Proteomes" id="UP001236258"/>
    </source>
</evidence>
<keyword evidence="2" id="KW-1185">Reference proteome</keyword>
<dbReference type="PANTHER" id="PTHR21485">
    <property type="entry name" value="HAD SUPERFAMILY MEMBERS CMAS AND KDSC"/>
    <property type="match status" value="1"/>
</dbReference>
<dbReference type="InterPro" id="IPR029044">
    <property type="entry name" value="Nucleotide-diphossugar_trans"/>
</dbReference>
<gene>
    <name evidence="1" type="ORF">Q3O59_08095</name>
</gene>
<sequence>MKNIVILTAKGGQLSIPNKNLIPVLGVPIMLYPLRCAKMAMNVDKIYVTTEDARIKDLSLKEGVSVIDRPAELATPTSQHKDVIKHAVDEVLKEHPEAQNFIILLGNTVHMTPELIDKSFAMLDEPDCDSVATVWKAQDDHPYRAMVKTEDGYMESFTGKVVSSNRQSYPDVFFFDQGIWAFQKECVEKMEGPSPWFWLGKKCRMLERMWVTGRDIHSWIDIQASTWYLNDLQGNDTVVSVSEEG</sequence>
<name>A0ABT9GPU4_9GAMM</name>
<dbReference type="EMBL" id="JAUZVY010000002">
    <property type="protein sequence ID" value="MDP4528988.1"/>
    <property type="molecule type" value="Genomic_DNA"/>
</dbReference>
<dbReference type="InterPro" id="IPR050793">
    <property type="entry name" value="CMP-NeuNAc_synthase"/>
</dbReference>
<dbReference type="GO" id="GO:0016740">
    <property type="term" value="F:transferase activity"/>
    <property type="evidence" value="ECO:0007669"/>
    <property type="project" value="UniProtKB-KW"/>
</dbReference>